<dbReference type="Proteomes" id="UP001642409">
    <property type="component" value="Unassembled WGS sequence"/>
</dbReference>
<comment type="caution">
    <text evidence="2">The sequence shown here is derived from an EMBL/GenBank/DDBJ whole genome shotgun (WGS) entry which is preliminary data.</text>
</comment>
<gene>
    <name evidence="2" type="ORF">HINF_LOCUS15968</name>
</gene>
<evidence type="ECO:0000313" key="3">
    <source>
        <dbReference type="Proteomes" id="UP001642409"/>
    </source>
</evidence>
<evidence type="ECO:0000313" key="2">
    <source>
        <dbReference type="EMBL" id="CAL5998932.1"/>
    </source>
</evidence>
<evidence type="ECO:0000256" key="1">
    <source>
        <dbReference type="SAM" id="MobiDB-lite"/>
    </source>
</evidence>
<feature type="region of interest" description="Disordered" evidence="1">
    <location>
        <begin position="1"/>
        <end position="45"/>
    </location>
</feature>
<name>A0ABP1HP22_9EUKA</name>
<sequence length="177" mass="21375">MKKPVKQNNQSFRSQTNRTQQANNKSNTEKKQNQKAPNKPKQEELNQRTYQIIQQKILVANPKQKRKTIHWIMQLKQLYKQRATTDQNPYIYIKQCEMNNCFDRKQQNKNNDAYKKNWKKASRRSLKANVSFTKNPETTRQLLRSKQQQINLNQTNYEIIQLLKTNIDIMMRRLSFE</sequence>
<dbReference type="EMBL" id="CAXDID020000039">
    <property type="protein sequence ID" value="CAL5998932.1"/>
    <property type="molecule type" value="Genomic_DNA"/>
</dbReference>
<reference evidence="2 3" key="1">
    <citation type="submission" date="2024-07" db="EMBL/GenBank/DDBJ databases">
        <authorList>
            <person name="Akdeniz Z."/>
        </authorList>
    </citation>
    <scope>NUCLEOTIDE SEQUENCE [LARGE SCALE GENOMIC DNA]</scope>
</reference>
<organism evidence="2 3">
    <name type="scientific">Hexamita inflata</name>
    <dbReference type="NCBI Taxonomy" id="28002"/>
    <lineage>
        <taxon>Eukaryota</taxon>
        <taxon>Metamonada</taxon>
        <taxon>Diplomonadida</taxon>
        <taxon>Hexamitidae</taxon>
        <taxon>Hexamitinae</taxon>
        <taxon>Hexamita</taxon>
    </lineage>
</organism>
<feature type="compositionally biased region" description="Polar residues" evidence="1">
    <location>
        <begin position="1"/>
        <end position="26"/>
    </location>
</feature>
<proteinExistence type="predicted"/>
<protein>
    <submittedName>
        <fullName evidence="2">Hypothetical_protein</fullName>
    </submittedName>
</protein>
<accession>A0ABP1HP22</accession>
<keyword evidence="3" id="KW-1185">Reference proteome</keyword>